<sequence>MSQKATPNYTILHNEYRFMYMTKGLIYTRVYFLLKAVQYVTSRYEQGNLMAKLYFKIAVRGLPPA</sequence>
<gene>
    <name evidence="1" type="ORF">FVR03_19590</name>
</gene>
<evidence type="ECO:0000313" key="1">
    <source>
        <dbReference type="EMBL" id="TXK32790.1"/>
    </source>
</evidence>
<name>A0A5C8J4M1_9BACT</name>
<proteinExistence type="predicted"/>
<dbReference type="RefSeq" id="WP_147923467.1">
    <property type="nucleotide sequence ID" value="NZ_VRTY01000098.1"/>
</dbReference>
<protein>
    <submittedName>
        <fullName evidence="1">Uncharacterized protein</fullName>
    </submittedName>
</protein>
<organism evidence="1 2">
    <name type="scientific">Pontibacter qinzhouensis</name>
    <dbReference type="NCBI Taxonomy" id="2603253"/>
    <lineage>
        <taxon>Bacteria</taxon>
        <taxon>Pseudomonadati</taxon>
        <taxon>Bacteroidota</taxon>
        <taxon>Cytophagia</taxon>
        <taxon>Cytophagales</taxon>
        <taxon>Hymenobacteraceae</taxon>
        <taxon>Pontibacter</taxon>
    </lineage>
</organism>
<keyword evidence="2" id="KW-1185">Reference proteome</keyword>
<comment type="caution">
    <text evidence="1">The sequence shown here is derived from an EMBL/GenBank/DDBJ whole genome shotgun (WGS) entry which is preliminary data.</text>
</comment>
<dbReference type="AlphaFoldDB" id="A0A5C8J4M1"/>
<evidence type="ECO:0000313" key="2">
    <source>
        <dbReference type="Proteomes" id="UP000321926"/>
    </source>
</evidence>
<dbReference type="EMBL" id="VRTY01000098">
    <property type="protein sequence ID" value="TXK32790.1"/>
    <property type="molecule type" value="Genomic_DNA"/>
</dbReference>
<reference evidence="1 2" key="1">
    <citation type="submission" date="2019-08" db="EMBL/GenBank/DDBJ databases">
        <authorList>
            <person name="Shi S."/>
        </authorList>
    </citation>
    <scope>NUCLEOTIDE SEQUENCE [LARGE SCALE GENOMIC DNA]</scope>
    <source>
        <strain evidence="1 2">GY10130</strain>
    </source>
</reference>
<dbReference type="Proteomes" id="UP000321926">
    <property type="component" value="Unassembled WGS sequence"/>
</dbReference>
<accession>A0A5C8J4M1</accession>